<reference evidence="3 4" key="1">
    <citation type="submission" date="2021-04" db="EMBL/GenBank/DDBJ databases">
        <authorList>
            <person name="Bliznina A."/>
        </authorList>
    </citation>
    <scope>NUCLEOTIDE SEQUENCE [LARGE SCALE GENOMIC DNA]</scope>
</reference>
<name>A0ABN7SI18_OIKDI</name>
<evidence type="ECO:0000313" key="4">
    <source>
        <dbReference type="Proteomes" id="UP001158576"/>
    </source>
</evidence>
<evidence type="ECO:0000256" key="1">
    <source>
        <dbReference type="SAM" id="Coils"/>
    </source>
</evidence>
<dbReference type="Proteomes" id="UP001158576">
    <property type="component" value="Chromosome XSR"/>
</dbReference>
<keyword evidence="4" id="KW-1185">Reference proteome</keyword>
<evidence type="ECO:0000313" key="3">
    <source>
        <dbReference type="EMBL" id="CAG5097440.1"/>
    </source>
</evidence>
<feature type="compositionally biased region" description="Polar residues" evidence="2">
    <location>
        <begin position="428"/>
        <end position="452"/>
    </location>
</feature>
<proteinExistence type="predicted"/>
<evidence type="ECO:0000256" key="2">
    <source>
        <dbReference type="SAM" id="MobiDB-lite"/>
    </source>
</evidence>
<feature type="region of interest" description="Disordered" evidence="2">
    <location>
        <begin position="465"/>
        <end position="542"/>
    </location>
</feature>
<keyword evidence="1" id="KW-0175">Coiled coil</keyword>
<feature type="compositionally biased region" description="Basic and acidic residues" evidence="2">
    <location>
        <begin position="479"/>
        <end position="524"/>
    </location>
</feature>
<feature type="region of interest" description="Disordered" evidence="2">
    <location>
        <begin position="1"/>
        <end position="23"/>
    </location>
</feature>
<sequence length="542" mass="63495">MGDWGESEYYQNNDYEDDGVIPDSGMNREETEWEHFLNRSGREIILTTITLKDGEALVERLKKIDSYQFNYFKSLLRICRERLENMEYCRENFYDSEENFENYDVYTSDEEASEEEELEDEEFKDPRKFSNLEKVNLQISVYQNSMDFSKCKDRFRNNGDRTEIHRSYKTNPALKNRSGWQWLKFEVRKTKNQYIDGPDEWMEGPKSLNIVSIIPIVHVSYTKHRSPLLHGFLYMYNNRSSKYNLNIPFFHSQHIIRMLECELYDGFVDFKEGIDKDECSSSQNSLNIDFCVQKRIIDKSLPIVFMKEIERVGDKLAKLMRQMREIIATAERPAEAPVKTEAEIAREEAERIMRKNREDAEEAAARRVAEQTLVKMEADANIRAEQTGEQGRAQDKRRRDPRCAAAFITTYEDEIDSSHLPRHLPPELTQQYSTGSSTAGRSEYSAATNIPSDWTPQLAAQYQWDASARPARPVWASDQEQKQHDRTDHKSADVKTENDGSEAKENPRKRRLEDSADPLRKMTPSERVQFYKDLLAQKSGRK</sequence>
<accession>A0ABN7SI18</accession>
<protein>
    <submittedName>
        <fullName evidence="3">Oidioi.mRNA.OKI2018_I69.XSR.g15078.t1.cds</fullName>
    </submittedName>
</protein>
<gene>
    <name evidence="3" type="ORF">OKIOD_LOCUS6636</name>
</gene>
<feature type="compositionally biased region" description="Basic and acidic residues" evidence="2">
    <location>
        <begin position="392"/>
        <end position="401"/>
    </location>
</feature>
<feature type="region of interest" description="Disordered" evidence="2">
    <location>
        <begin position="414"/>
        <end position="452"/>
    </location>
</feature>
<feature type="region of interest" description="Disordered" evidence="2">
    <location>
        <begin position="379"/>
        <end position="401"/>
    </location>
</feature>
<organism evidence="3 4">
    <name type="scientific">Oikopleura dioica</name>
    <name type="common">Tunicate</name>
    <dbReference type="NCBI Taxonomy" id="34765"/>
    <lineage>
        <taxon>Eukaryota</taxon>
        <taxon>Metazoa</taxon>
        <taxon>Chordata</taxon>
        <taxon>Tunicata</taxon>
        <taxon>Appendicularia</taxon>
        <taxon>Copelata</taxon>
        <taxon>Oikopleuridae</taxon>
        <taxon>Oikopleura</taxon>
    </lineage>
</organism>
<dbReference type="EMBL" id="OU015569">
    <property type="protein sequence ID" value="CAG5097440.1"/>
    <property type="molecule type" value="Genomic_DNA"/>
</dbReference>
<feature type="coiled-coil region" evidence="1">
    <location>
        <begin position="339"/>
        <end position="366"/>
    </location>
</feature>